<proteinExistence type="predicted"/>
<comment type="caution">
    <text evidence="1">The sequence shown here is derived from an EMBL/GenBank/DDBJ whole genome shotgun (WGS) entry which is preliminary data.</text>
</comment>
<evidence type="ECO:0000313" key="1">
    <source>
        <dbReference type="EMBL" id="KKK90001.1"/>
    </source>
</evidence>
<dbReference type="EMBL" id="LAZR01049288">
    <property type="protein sequence ID" value="KKK90001.1"/>
    <property type="molecule type" value="Genomic_DNA"/>
</dbReference>
<reference evidence="1" key="1">
    <citation type="journal article" date="2015" name="Nature">
        <title>Complex archaea that bridge the gap between prokaryotes and eukaryotes.</title>
        <authorList>
            <person name="Spang A."/>
            <person name="Saw J.H."/>
            <person name="Jorgensen S.L."/>
            <person name="Zaremba-Niedzwiedzka K."/>
            <person name="Martijn J."/>
            <person name="Lind A.E."/>
            <person name="van Eijk R."/>
            <person name="Schleper C."/>
            <person name="Guy L."/>
            <person name="Ettema T.J."/>
        </authorList>
    </citation>
    <scope>NUCLEOTIDE SEQUENCE</scope>
</reference>
<protein>
    <submittedName>
        <fullName evidence="1">Uncharacterized protein</fullName>
    </submittedName>
</protein>
<name>A0A0F9C013_9ZZZZ</name>
<accession>A0A0F9C013</accession>
<gene>
    <name evidence="1" type="ORF">LCGC14_2727430</name>
</gene>
<sequence length="88" mass="9493">MSKSAEAQIEVEERRRARVETLEAYCAFMDCPVEWAKEPEPSVGTRLSGHAGAACFIVAMLGPKLDAIEGRLVRLEAASTGAPHVPPE</sequence>
<dbReference type="AlphaFoldDB" id="A0A0F9C013"/>
<organism evidence="1">
    <name type="scientific">marine sediment metagenome</name>
    <dbReference type="NCBI Taxonomy" id="412755"/>
    <lineage>
        <taxon>unclassified sequences</taxon>
        <taxon>metagenomes</taxon>
        <taxon>ecological metagenomes</taxon>
    </lineage>
</organism>